<proteinExistence type="predicted"/>
<dbReference type="InterPro" id="IPR013057">
    <property type="entry name" value="AA_transpt_TM"/>
</dbReference>
<accession>A0A8J2QB44</accession>
<dbReference type="EMBL" id="CAKAEH010001869">
    <property type="protein sequence ID" value="CAG9539917.1"/>
    <property type="molecule type" value="Genomic_DNA"/>
</dbReference>
<feature type="domain" description="Amino acid transporter transmembrane" evidence="6">
    <location>
        <begin position="69"/>
        <end position="439"/>
    </location>
</feature>
<keyword evidence="3 5" id="KW-1133">Transmembrane helix</keyword>
<dbReference type="PANTHER" id="PTHR22950:SF703">
    <property type="entry name" value="AMINO ACID TRANSPORTER TRANSMEMBRANE DOMAIN-CONTAINING PROTEIN"/>
    <property type="match status" value="1"/>
</dbReference>
<evidence type="ECO:0000313" key="7">
    <source>
        <dbReference type="EMBL" id="CAG9539917.1"/>
    </source>
</evidence>
<dbReference type="FunFam" id="1.20.1740.10:FF:000052">
    <property type="entry name" value="Lysine histidine transporter-like 3"/>
    <property type="match status" value="1"/>
</dbReference>
<evidence type="ECO:0000256" key="5">
    <source>
        <dbReference type="SAM" id="Phobius"/>
    </source>
</evidence>
<keyword evidence="4 5" id="KW-0472">Membrane</keyword>
<evidence type="ECO:0000256" key="1">
    <source>
        <dbReference type="ARBA" id="ARBA00004141"/>
    </source>
</evidence>
<dbReference type="Pfam" id="PF01490">
    <property type="entry name" value="Aa_trans"/>
    <property type="match status" value="1"/>
</dbReference>
<comment type="caution">
    <text evidence="7">The sequence shown here is derived from an EMBL/GenBank/DDBJ whole genome shotgun (WGS) entry which is preliminary data.</text>
</comment>
<feature type="transmembrane region" description="Helical" evidence="5">
    <location>
        <begin position="184"/>
        <end position="205"/>
    </location>
</feature>
<evidence type="ECO:0000256" key="3">
    <source>
        <dbReference type="ARBA" id="ARBA00022989"/>
    </source>
</evidence>
<evidence type="ECO:0000259" key="6">
    <source>
        <dbReference type="Pfam" id="PF01490"/>
    </source>
</evidence>
<sequence length="524" mass="59136">MNRSVGDSSNILQAQADIKTVTGSDSSRKATKKFISNIEMQNNQQMETIKDKAKDITVTSALIVPERGYSWFVASIMVVADMVGGGIVAMPAGFHETGMVLGCLFMAFIAVFFTNSAYLLSETWSIMRDRWVVYKAHCRQPYPEIGMRSFGPKMRTFTSICVNITLFGITTVYVILSSSIFHKVLIYFGIRIHFCLFLIILAILIWPITFLRSPADFWFVVAVSLFCTVAAIVLILIGVSLDYSSCKSSAVYKPPTFHSLYSLGTFVFAYSGHHVFPTIQHDMRKPKEFTKSIVVGFIWTGCLYIPLSVYSYAVYGQSMRNSVIDSLQTTWIRHGADLAVAFHCVFTIILTINPINQQFEDIFHVPHKMCWQRVAVRTGLLASILFVALSVPSFGSIMDLIGSTSIPFTCIILPTLFGLSLKSQRYNEKTKKWKIPTLKEIYERTPRHILYWYVLLNVITIIASMISALLAIKAMATIRFVPPCFIQPFLESVHHQNTTTILLNCCGRYLNITRNPEIQCLNHN</sequence>
<gene>
    <name evidence="7" type="ORF">CJOHNSTONI_LOCUS9477</name>
</gene>
<keyword evidence="8" id="KW-1185">Reference proteome</keyword>
<evidence type="ECO:0000256" key="4">
    <source>
        <dbReference type="ARBA" id="ARBA00023136"/>
    </source>
</evidence>
<feature type="transmembrane region" description="Helical" evidence="5">
    <location>
        <begin position="335"/>
        <end position="353"/>
    </location>
</feature>
<reference evidence="7" key="1">
    <citation type="submission" date="2021-09" db="EMBL/GenBank/DDBJ databases">
        <authorList>
            <consortium name="Pathogen Informatics"/>
        </authorList>
    </citation>
    <scope>NUCLEOTIDE SEQUENCE</scope>
</reference>
<feature type="transmembrane region" description="Helical" evidence="5">
    <location>
        <begin position="292"/>
        <end position="315"/>
    </location>
</feature>
<feature type="transmembrane region" description="Helical" evidence="5">
    <location>
        <begin position="449"/>
        <end position="472"/>
    </location>
</feature>
<dbReference type="GO" id="GO:0005774">
    <property type="term" value="C:vacuolar membrane"/>
    <property type="evidence" value="ECO:0007669"/>
    <property type="project" value="TreeGrafter"/>
</dbReference>
<organism evidence="7 8">
    <name type="scientific">Cercopithifilaria johnstoni</name>
    <dbReference type="NCBI Taxonomy" id="2874296"/>
    <lineage>
        <taxon>Eukaryota</taxon>
        <taxon>Metazoa</taxon>
        <taxon>Ecdysozoa</taxon>
        <taxon>Nematoda</taxon>
        <taxon>Chromadorea</taxon>
        <taxon>Rhabditida</taxon>
        <taxon>Spirurina</taxon>
        <taxon>Spiruromorpha</taxon>
        <taxon>Filarioidea</taxon>
        <taxon>Onchocercidae</taxon>
        <taxon>Cercopithifilaria</taxon>
    </lineage>
</organism>
<dbReference type="OrthoDB" id="655540at2759"/>
<comment type="subcellular location">
    <subcellularLocation>
        <location evidence="1">Membrane</location>
        <topology evidence="1">Multi-pass membrane protein</topology>
    </subcellularLocation>
</comment>
<dbReference type="GO" id="GO:0015179">
    <property type="term" value="F:L-amino acid transmembrane transporter activity"/>
    <property type="evidence" value="ECO:0007669"/>
    <property type="project" value="TreeGrafter"/>
</dbReference>
<feature type="transmembrane region" description="Helical" evidence="5">
    <location>
        <begin position="217"/>
        <end position="239"/>
    </location>
</feature>
<dbReference type="Proteomes" id="UP000746747">
    <property type="component" value="Unassembled WGS sequence"/>
</dbReference>
<feature type="transmembrane region" description="Helical" evidence="5">
    <location>
        <begin position="400"/>
        <end position="421"/>
    </location>
</feature>
<feature type="transmembrane region" description="Helical" evidence="5">
    <location>
        <begin position="98"/>
        <end position="120"/>
    </location>
</feature>
<dbReference type="AlphaFoldDB" id="A0A8J2QB44"/>
<name>A0A8J2QB44_9BILA</name>
<feature type="transmembrane region" description="Helical" evidence="5">
    <location>
        <begin position="69"/>
        <end position="92"/>
    </location>
</feature>
<feature type="transmembrane region" description="Helical" evidence="5">
    <location>
        <begin position="374"/>
        <end position="394"/>
    </location>
</feature>
<feature type="transmembrane region" description="Helical" evidence="5">
    <location>
        <begin position="259"/>
        <end position="280"/>
    </location>
</feature>
<feature type="transmembrane region" description="Helical" evidence="5">
    <location>
        <begin position="157"/>
        <end position="178"/>
    </location>
</feature>
<evidence type="ECO:0000256" key="2">
    <source>
        <dbReference type="ARBA" id="ARBA00022692"/>
    </source>
</evidence>
<evidence type="ECO:0000313" key="8">
    <source>
        <dbReference type="Proteomes" id="UP000746747"/>
    </source>
</evidence>
<dbReference type="PANTHER" id="PTHR22950">
    <property type="entry name" value="AMINO ACID TRANSPORTER"/>
    <property type="match status" value="1"/>
</dbReference>
<keyword evidence="2 5" id="KW-0812">Transmembrane</keyword>
<protein>
    <recommendedName>
        <fullName evidence="6">Amino acid transporter transmembrane domain-containing protein</fullName>
    </recommendedName>
</protein>